<dbReference type="InterPro" id="IPR050706">
    <property type="entry name" value="Cyclic-di-GMP_PDE-like"/>
</dbReference>
<evidence type="ECO:0000313" key="3">
    <source>
        <dbReference type="EMBL" id="SQD79766.1"/>
    </source>
</evidence>
<dbReference type="OrthoDB" id="5894408at2"/>
<evidence type="ECO:0000256" key="1">
    <source>
        <dbReference type="SAM" id="Phobius"/>
    </source>
</evidence>
<dbReference type="EMBL" id="LS483250">
    <property type="protein sequence ID" value="SQD79766.1"/>
    <property type="molecule type" value="Genomic_DNA"/>
</dbReference>
<dbReference type="PANTHER" id="PTHR33121:SF79">
    <property type="entry name" value="CYCLIC DI-GMP PHOSPHODIESTERASE PDED-RELATED"/>
    <property type="match status" value="1"/>
</dbReference>
<dbReference type="Gene3D" id="3.20.20.450">
    <property type="entry name" value="EAL domain"/>
    <property type="match status" value="1"/>
</dbReference>
<sequence length="671" mass="75454">MKQRNCFIKKSKLSLSTQLYTLVLTIVSISFIGSQIINVTTTRDYLNQQLQSHAQDTATSLGLSISPYMDKDNIVIAETMISAIFDSGYYQSIILTDLADSVIFSAYNDYYVEGVPSHFMNTNTLTAPIVFSEINDGWDIVATLSVQANTGVSYAKLWQQTRDHFFLSLIISFISLLLAHYIIKAVLAPLARLEQQANSVCQKQFSLINNTAFTREISSVTTAMNNMVTNIQANFDELNQHAEKLCRQIYIDQLTELGNRKAFDKHFSHVQHTMSHDDQYIIGMVLLPSLNTINAQSGYHAGDEYIKRAVAVIQAIFKPIMITQLFRSHGGSLLFTIKSSDVGSIDICHQLNTQFAMLNSLAYSDGFANVIATSFTQREKLANLLAKLDTLHTQEISANKQGIIYTDQTNSPEFGFQQWSHIIDTLVTNNEVELVCQPTVMCDTNAPLYHEIFSQFLFEKIHLPNSQLFAMAERLNKSEALDKIVLLKLAQLNLNDRFDVIGINLTHQSLHCLEFRDWLTNFYAQNREKLPHLVFEVNEGAVLSSIESSSAFITFVNSLGIKVCIDHFGSSFTSFKYLKGLNIQYLKIDGSYIRHLDVEPENNAFIQAIIHIAHSVGIKVLAAHIESEGIFNLIKELNCDAGQGIYIHKQFELAKSSHAMTYAAIEESIQP</sequence>
<keyword evidence="1" id="KW-0812">Transmembrane</keyword>
<accession>A0A330LU42</accession>
<feature type="transmembrane region" description="Helical" evidence="1">
    <location>
        <begin position="19"/>
        <end position="39"/>
    </location>
</feature>
<dbReference type="InterPro" id="IPR043128">
    <property type="entry name" value="Rev_trsase/Diguanyl_cyclase"/>
</dbReference>
<dbReference type="Gene3D" id="3.30.110.200">
    <property type="match status" value="1"/>
</dbReference>
<dbReference type="SUPFAM" id="SSF141868">
    <property type="entry name" value="EAL domain-like"/>
    <property type="match status" value="1"/>
</dbReference>
<keyword evidence="1" id="KW-1133">Transmembrane helix</keyword>
<protein>
    <recommendedName>
        <fullName evidence="2">EAL domain-containing protein</fullName>
    </recommendedName>
</protein>
<dbReference type="CDD" id="cd01948">
    <property type="entry name" value="EAL"/>
    <property type="match status" value="1"/>
</dbReference>
<dbReference type="PANTHER" id="PTHR33121">
    <property type="entry name" value="CYCLIC DI-GMP PHOSPHODIESTERASE PDEF"/>
    <property type="match status" value="1"/>
</dbReference>
<dbReference type="AlphaFoldDB" id="A0A330LU42"/>
<dbReference type="InterPro" id="IPR032244">
    <property type="entry name" value="LapD_MoxY_N"/>
</dbReference>
<dbReference type="PROSITE" id="PS50883">
    <property type="entry name" value="EAL"/>
    <property type="match status" value="1"/>
</dbReference>
<evidence type="ECO:0000259" key="2">
    <source>
        <dbReference type="PROSITE" id="PS50883"/>
    </source>
</evidence>
<dbReference type="Gene3D" id="6.20.270.20">
    <property type="entry name" value="LapD/MoxY periplasmic domain"/>
    <property type="match status" value="1"/>
</dbReference>
<dbReference type="InterPro" id="IPR029787">
    <property type="entry name" value="Nucleotide_cyclase"/>
</dbReference>
<keyword evidence="4" id="KW-1185">Reference proteome</keyword>
<organism evidence="3 4">
    <name type="scientific">Moritella yayanosii</name>
    <dbReference type="NCBI Taxonomy" id="69539"/>
    <lineage>
        <taxon>Bacteria</taxon>
        <taxon>Pseudomonadati</taxon>
        <taxon>Pseudomonadota</taxon>
        <taxon>Gammaproteobacteria</taxon>
        <taxon>Alteromonadales</taxon>
        <taxon>Moritellaceae</taxon>
        <taxon>Moritella</taxon>
    </lineage>
</organism>
<dbReference type="Proteomes" id="UP000250163">
    <property type="component" value="Chromosome MORIYA"/>
</dbReference>
<dbReference type="RefSeq" id="WP_112716642.1">
    <property type="nucleotide sequence ID" value="NZ_LS483250.1"/>
</dbReference>
<dbReference type="InterPro" id="IPR001633">
    <property type="entry name" value="EAL_dom"/>
</dbReference>
<evidence type="ECO:0000313" key="4">
    <source>
        <dbReference type="Proteomes" id="UP000250163"/>
    </source>
</evidence>
<dbReference type="SMART" id="SM00052">
    <property type="entry name" value="EAL"/>
    <property type="match status" value="1"/>
</dbReference>
<keyword evidence="1" id="KW-0472">Membrane</keyword>
<dbReference type="Pfam" id="PF00990">
    <property type="entry name" value="GGDEF"/>
    <property type="match status" value="1"/>
</dbReference>
<dbReference type="InterPro" id="IPR035919">
    <property type="entry name" value="EAL_sf"/>
</dbReference>
<dbReference type="Gene3D" id="3.30.70.270">
    <property type="match status" value="1"/>
</dbReference>
<dbReference type="InterPro" id="IPR000160">
    <property type="entry name" value="GGDEF_dom"/>
</dbReference>
<feature type="domain" description="EAL" evidence="2">
    <location>
        <begin position="416"/>
        <end position="664"/>
    </location>
</feature>
<proteinExistence type="predicted"/>
<dbReference type="Pfam" id="PF16448">
    <property type="entry name" value="LapD_MoxY_N"/>
    <property type="match status" value="1"/>
</dbReference>
<gene>
    <name evidence="3" type="ORF">MORIYA_3311</name>
</gene>
<dbReference type="InterPro" id="IPR042461">
    <property type="entry name" value="LapD_MoxY_peri_C"/>
</dbReference>
<dbReference type="KEGG" id="mya:MORIYA_3311"/>
<dbReference type="GO" id="GO:0071111">
    <property type="term" value="F:cyclic-guanylate-specific phosphodiesterase activity"/>
    <property type="evidence" value="ECO:0007669"/>
    <property type="project" value="InterPro"/>
</dbReference>
<name>A0A330LU42_9GAMM</name>
<feature type="transmembrane region" description="Helical" evidence="1">
    <location>
        <begin position="165"/>
        <end position="183"/>
    </location>
</feature>
<dbReference type="Pfam" id="PF00563">
    <property type="entry name" value="EAL"/>
    <property type="match status" value="1"/>
</dbReference>
<dbReference type="SMART" id="SM00267">
    <property type="entry name" value="GGDEF"/>
    <property type="match status" value="1"/>
</dbReference>
<reference evidence="4" key="1">
    <citation type="submission" date="2018-05" db="EMBL/GenBank/DDBJ databases">
        <authorList>
            <person name="Cea G.-C."/>
            <person name="William W."/>
        </authorList>
    </citation>
    <scope>NUCLEOTIDE SEQUENCE [LARGE SCALE GENOMIC DNA]</scope>
    <source>
        <strain evidence="4">DB21MT 5</strain>
    </source>
</reference>
<dbReference type="SUPFAM" id="SSF55073">
    <property type="entry name" value="Nucleotide cyclase"/>
    <property type="match status" value="1"/>
</dbReference>